<organism evidence="3 4">
    <name type="scientific">Caulobacter rhizosphaerae</name>
    <dbReference type="NCBI Taxonomy" id="2010972"/>
    <lineage>
        <taxon>Bacteria</taxon>
        <taxon>Pseudomonadati</taxon>
        <taxon>Pseudomonadota</taxon>
        <taxon>Alphaproteobacteria</taxon>
        <taxon>Caulobacterales</taxon>
        <taxon>Caulobacteraceae</taxon>
        <taxon>Caulobacter</taxon>
    </lineage>
</organism>
<dbReference type="Pfam" id="PF00534">
    <property type="entry name" value="Glycos_transf_1"/>
    <property type="match status" value="1"/>
</dbReference>
<gene>
    <name evidence="3" type="ORF">J2800_003013</name>
</gene>
<dbReference type="PANTHER" id="PTHR45947:SF3">
    <property type="entry name" value="SULFOQUINOVOSYL TRANSFERASE SQD2"/>
    <property type="match status" value="1"/>
</dbReference>
<feature type="domain" description="Glycosyl transferase family 1" evidence="1">
    <location>
        <begin position="218"/>
        <end position="369"/>
    </location>
</feature>
<comment type="caution">
    <text evidence="3">The sequence shown here is derived from an EMBL/GenBank/DDBJ whole genome shotgun (WGS) entry which is preliminary data.</text>
</comment>
<proteinExistence type="predicted"/>
<evidence type="ECO:0000259" key="2">
    <source>
        <dbReference type="Pfam" id="PF13439"/>
    </source>
</evidence>
<dbReference type="Pfam" id="PF13439">
    <property type="entry name" value="Glyco_transf_4"/>
    <property type="match status" value="1"/>
</dbReference>
<dbReference type="Proteomes" id="UP001262754">
    <property type="component" value="Unassembled WGS sequence"/>
</dbReference>
<dbReference type="SUPFAM" id="SSF53756">
    <property type="entry name" value="UDP-Glycosyltransferase/glycogen phosphorylase"/>
    <property type="match status" value="1"/>
</dbReference>
<feature type="domain" description="Glycosyltransferase subfamily 4-like N-terminal" evidence="2">
    <location>
        <begin position="29"/>
        <end position="200"/>
    </location>
</feature>
<dbReference type="InterPro" id="IPR001296">
    <property type="entry name" value="Glyco_trans_1"/>
</dbReference>
<accession>A0ABU1N1D7</accession>
<evidence type="ECO:0000313" key="4">
    <source>
        <dbReference type="Proteomes" id="UP001262754"/>
    </source>
</evidence>
<dbReference type="EMBL" id="JAVDRL010000008">
    <property type="protein sequence ID" value="MDR6532257.1"/>
    <property type="molecule type" value="Genomic_DNA"/>
</dbReference>
<dbReference type="CDD" id="cd03798">
    <property type="entry name" value="GT4_WlbH-like"/>
    <property type="match status" value="1"/>
</dbReference>
<evidence type="ECO:0000313" key="3">
    <source>
        <dbReference type="EMBL" id="MDR6532257.1"/>
    </source>
</evidence>
<sequence length="421" mass="45271">MTRVLVFSTLYPNAAQPNHGVFVENRLRATIARGGIEVTVIAPAPYFPLSHEVFGRYSTFARVPRHEVRHGVEVWHPRYLVIPKVGSGYAPEALFRRGLALARQLQAAGQQFDVIDAHYFYPDGVAAARLGQALRLPVIITGRGTDLTLIPDETGARRRILWAAHQASAMVTVCGDLKRRLIALGAPEDRTLVLRNGVDLRLFRPQDRAAARAALGLDGFTLLCVGGLIPRKGVDLVLEALAKRPDCNLLIAGGGPLRATLEALARRLGVAGRVRFLGEVAHADLPSVYAAADVLVLASSREGWANVLLEAMACGTPVVATNVNGAEEVIRSGAAGVLMNRRTPEGLVEALDLLRRNMPSRTETRRYAEAFSWTRIGEANKALLDGAAAAGFEGRHAPGVLDLARRLLGEPETGVCDPAAP</sequence>
<dbReference type="InterPro" id="IPR028098">
    <property type="entry name" value="Glyco_trans_4-like_N"/>
</dbReference>
<name>A0ABU1N1D7_9CAUL</name>
<dbReference type="RefSeq" id="WP_310032695.1">
    <property type="nucleotide sequence ID" value="NZ_JAVDRL010000008.1"/>
</dbReference>
<dbReference type="InterPro" id="IPR050194">
    <property type="entry name" value="Glycosyltransferase_grp1"/>
</dbReference>
<protein>
    <submittedName>
        <fullName evidence="3">Glycosyltransferase involved in cell wall biosynthesis</fullName>
    </submittedName>
</protein>
<dbReference type="PANTHER" id="PTHR45947">
    <property type="entry name" value="SULFOQUINOVOSYL TRANSFERASE SQD2"/>
    <property type="match status" value="1"/>
</dbReference>
<dbReference type="Gene3D" id="3.40.50.2000">
    <property type="entry name" value="Glycogen Phosphorylase B"/>
    <property type="match status" value="2"/>
</dbReference>
<evidence type="ECO:0000259" key="1">
    <source>
        <dbReference type="Pfam" id="PF00534"/>
    </source>
</evidence>
<keyword evidence="4" id="KW-1185">Reference proteome</keyword>
<reference evidence="3 4" key="1">
    <citation type="submission" date="2023-07" db="EMBL/GenBank/DDBJ databases">
        <title>Sorghum-associated microbial communities from plants grown in Nebraska, USA.</title>
        <authorList>
            <person name="Schachtman D."/>
        </authorList>
    </citation>
    <scope>NUCLEOTIDE SEQUENCE [LARGE SCALE GENOMIC DNA]</scope>
    <source>
        <strain evidence="3 4">DS2154</strain>
    </source>
</reference>